<protein>
    <submittedName>
        <fullName evidence="1">Uncharacterized protein</fullName>
    </submittedName>
</protein>
<sequence length="33" mass="3542">TMTTGLIPWTTAGAFYSATLGVDVLDYAPYVVF</sequence>
<dbReference type="AlphaFoldDB" id="A0A1B6NS99"/>
<evidence type="ECO:0000313" key="1">
    <source>
        <dbReference type="EMBL" id="KTF06356.1"/>
    </source>
</evidence>
<gene>
    <name evidence="1" type="ORF">MGSAQ_002148</name>
</gene>
<reference evidence="1" key="1">
    <citation type="submission" date="2013-11" db="EMBL/GenBank/DDBJ databases">
        <title>Microbial diversity, functional groups and degradation webs in Northern and Southern Mediterranean and Red Sea marine crude oil polluted sites.</title>
        <authorList>
            <person name="Daffonchio D."/>
            <person name="Mapelli F."/>
            <person name="Ferrer M."/>
            <person name="Richter M."/>
            <person name="Cherif A."/>
            <person name="Malkawi H.I."/>
            <person name="Yakimov M.M."/>
            <person name="Abdel-Fattah Y.R."/>
            <person name="Blaghen M."/>
            <person name="Golyshin P.N."/>
            <person name="Kalogerakis N."/>
            <person name="Boon N."/>
            <person name="Magagnini M."/>
            <person name="Fava F."/>
        </authorList>
    </citation>
    <scope>NUCLEOTIDE SEQUENCE</scope>
</reference>
<organism evidence="1">
    <name type="scientific">marine sediment metagenome</name>
    <dbReference type="NCBI Taxonomy" id="412755"/>
    <lineage>
        <taxon>unclassified sequences</taxon>
        <taxon>metagenomes</taxon>
        <taxon>ecological metagenomes</taxon>
    </lineage>
</organism>
<name>A0A1B6NS99_9ZZZZ</name>
<feature type="non-terminal residue" evidence="1">
    <location>
        <position position="1"/>
    </location>
</feature>
<accession>A0A1B6NS99</accession>
<dbReference type="EMBL" id="AYSL01001204">
    <property type="protein sequence ID" value="KTF06356.1"/>
    <property type="molecule type" value="Genomic_DNA"/>
</dbReference>
<proteinExistence type="predicted"/>
<comment type="caution">
    <text evidence="1">The sequence shown here is derived from an EMBL/GenBank/DDBJ whole genome shotgun (WGS) entry which is preliminary data.</text>
</comment>